<feature type="coiled-coil region" evidence="2">
    <location>
        <begin position="158"/>
        <end position="436"/>
    </location>
</feature>
<feature type="compositionally biased region" description="Low complexity" evidence="3">
    <location>
        <begin position="98"/>
        <end position="115"/>
    </location>
</feature>
<evidence type="ECO:0000256" key="1">
    <source>
        <dbReference type="ARBA" id="ARBA00022837"/>
    </source>
</evidence>
<evidence type="ECO:0000256" key="3">
    <source>
        <dbReference type="SAM" id="MobiDB-lite"/>
    </source>
</evidence>
<protein>
    <recommendedName>
        <fullName evidence="4">EF-hand domain-containing protein</fullName>
    </recommendedName>
</protein>
<dbReference type="PROSITE" id="PS00018">
    <property type="entry name" value="EF_HAND_1"/>
    <property type="match status" value="1"/>
</dbReference>
<feature type="compositionally biased region" description="Polar residues" evidence="3">
    <location>
        <begin position="1252"/>
        <end position="1269"/>
    </location>
</feature>
<gene>
    <name evidence="5" type="ORF">BSTOLATCC_MIC53286</name>
</gene>
<feature type="compositionally biased region" description="Basic and acidic residues" evidence="3">
    <location>
        <begin position="1302"/>
        <end position="1317"/>
    </location>
</feature>
<dbReference type="InterPro" id="IPR011992">
    <property type="entry name" value="EF-hand-dom_pair"/>
</dbReference>
<dbReference type="GO" id="GO:0005509">
    <property type="term" value="F:calcium ion binding"/>
    <property type="evidence" value="ECO:0007669"/>
    <property type="project" value="InterPro"/>
</dbReference>
<feature type="region of interest" description="Disordered" evidence="3">
    <location>
        <begin position="87"/>
        <end position="118"/>
    </location>
</feature>
<evidence type="ECO:0000313" key="5">
    <source>
        <dbReference type="EMBL" id="CAG9331210.1"/>
    </source>
</evidence>
<dbReference type="PROSITE" id="PS50222">
    <property type="entry name" value="EF_HAND_2"/>
    <property type="match status" value="1"/>
</dbReference>
<sequence>MKHCKGGNIWRKIRIRKKNDDYKRYIRLSLLKPFLYNFVYSIQFSQKMSFSQLRYDHKSPLRGEDSQHKNDRIQVFEKRSLKQNFARPLSAKHEDVRSSNSPKPSTKRPTSSKRSVVVRPRFIAKREEDNLITRLRSRNVPVEKEKLYEENMILKVRLNTSNEDIVRLKTKLNHLERELAKKDESIQEIKKQSDYPSPEMKQSFIIVKLKNTNKELKNEILKKEQEISIIRRNVKATKVEELEVEIKAYIDECTRLKHNLEEALAERDQPKLLDENYYQQAFIIENLTKENQELKSVVEKNKEAISKLKGKIEDVEKENPKEHKNSNWKLEIQKLKMILEAEEKEKNDLIREMDKKLEKLNEKTEENRKLKKEKKKLENANQKLESANQKLNEENQNINNDYQKAAHELKTVSSELEKAKRELAELKVEVDKIKAEKSEKAFSKNDVKIPKLFLKIYNYIHKEKISIANFISQLDKDHDGYLSFAEFVKGLKKHKIELKSKHIKSALNKKEGILSVVDIIDKYRKYWRCDSSSNSGSESDSEKEEKVLKKLSSEKTPVLDISETIEAPKPKSPIKETKISAVKIDQISDQLQHISLRMQLNRIPKEEAVLNLFGKITDRNIAFSKSDLLKILNNSSISLSGIPDLDLLCQYLVEPEIFQSFSESEFSTLKSSMRNIEKKLLKSLENWSIFSQEDENKFDAQLASVLSKHSEALLNACKIYDNDSIGTIKLSEFKEAVKKSKITFSDDTWKYIAVLFYSHNNELDNAPYYNFIEAYGNGEEDPQEIERSKLVKFYLEKIARGLVQLKKHPAEVFNPNEIGLISPDNFVDGLEMLGITDIQKDHIIMLLESLQYDQDASTSYIQIKELEEFLFQFGFQIEKFSSESSPDLVRKISLLDSEVNYEYTEDSPDRNLNNSSRELSEASPFDEKPSEIKTNISAKKFENYKKEPQFMSQSPSGIKINQGPIDEENYNDSDVSDVDSDIVNNLEINQKSGSFPHKFEEEKIKSKKNSEIKPFDDGYFVASKPNSEMINNKVIATENTNSIENLLGSNTILSNLDTNAIKDIIDSEFTKGEAKEKPLETSSLSSSMYNEDYGLDNPFQLAKDITSGSSIGGEPHNFASILPKEKSIIRTEESDREIKVVQDFVVLEENQYKPSFSLGKEEKLEKKSEDSELGHQISPGQAMRGSATIFSEYESEYESQNGFKTPLKSVEGLPISDPQTLVNKQSLTYSSSSDGESLEIRQESFIEDPPKQSESPANKENNSLVSIENANPGYQEEIIEDPVIDNKDTLKFVEEQKLVRNKSHNFEPDIEPIRSEKSSSSIEDLTKNEVKDIAALAEKSIENSQNDSDYSSESDFEIETYQEL</sequence>
<feature type="compositionally biased region" description="Acidic residues" evidence="3">
    <location>
        <begin position="1350"/>
        <end position="1364"/>
    </location>
</feature>
<organism evidence="5 6">
    <name type="scientific">Blepharisma stoltei</name>
    <dbReference type="NCBI Taxonomy" id="1481888"/>
    <lineage>
        <taxon>Eukaryota</taxon>
        <taxon>Sar</taxon>
        <taxon>Alveolata</taxon>
        <taxon>Ciliophora</taxon>
        <taxon>Postciliodesmatophora</taxon>
        <taxon>Heterotrichea</taxon>
        <taxon>Heterotrichida</taxon>
        <taxon>Blepharismidae</taxon>
        <taxon>Blepharisma</taxon>
    </lineage>
</organism>
<dbReference type="SMART" id="SM00054">
    <property type="entry name" value="EFh"/>
    <property type="match status" value="2"/>
</dbReference>
<dbReference type="InterPro" id="IPR018247">
    <property type="entry name" value="EF_Hand_1_Ca_BS"/>
</dbReference>
<feature type="region of interest" description="Disordered" evidence="3">
    <location>
        <begin position="1302"/>
        <end position="1324"/>
    </location>
</feature>
<evidence type="ECO:0000313" key="6">
    <source>
        <dbReference type="Proteomes" id="UP001162131"/>
    </source>
</evidence>
<dbReference type="EMBL" id="CAJZBQ010000053">
    <property type="protein sequence ID" value="CAG9331210.1"/>
    <property type="molecule type" value="Genomic_DNA"/>
</dbReference>
<name>A0AAU9K1H1_9CILI</name>
<keyword evidence="2" id="KW-0175">Coiled coil</keyword>
<feature type="compositionally biased region" description="Basic and acidic residues" evidence="3">
    <location>
        <begin position="1159"/>
        <end position="1173"/>
    </location>
</feature>
<feature type="region of interest" description="Disordered" evidence="3">
    <location>
        <begin position="904"/>
        <end position="932"/>
    </location>
</feature>
<feature type="domain" description="EF-hand" evidence="4">
    <location>
        <begin position="462"/>
        <end position="497"/>
    </location>
</feature>
<evidence type="ECO:0000259" key="4">
    <source>
        <dbReference type="PROSITE" id="PS50222"/>
    </source>
</evidence>
<dbReference type="Proteomes" id="UP001162131">
    <property type="component" value="Unassembled WGS sequence"/>
</dbReference>
<evidence type="ECO:0000256" key="2">
    <source>
        <dbReference type="SAM" id="Coils"/>
    </source>
</evidence>
<feature type="compositionally biased region" description="Basic and acidic residues" evidence="3">
    <location>
        <begin position="1238"/>
        <end position="1251"/>
    </location>
</feature>
<feature type="region of interest" description="Disordered" evidence="3">
    <location>
        <begin position="1339"/>
        <end position="1364"/>
    </location>
</feature>
<dbReference type="InterPro" id="IPR002048">
    <property type="entry name" value="EF_hand_dom"/>
</dbReference>
<reference evidence="5" key="1">
    <citation type="submission" date="2021-09" db="EMBL/GenBank/DDBJ databases">
        <authorList>
            <consortium name="AG Swart"/>
            <person name="Singh M."/>
            <person name="Singh A."/>
            <person name="Seah K."/>
            <person name="Emmerich C."/>
        </authorList>
    </citation>
    <scope>NUCLEOTIDE SEQUENCE</scope>
    <source>
        <strain evidence="5">ATCC30299</strain>
    </source>
</reference>
<keyword evidence="6" id="KW-1185">Reference proteome</keyword>
<feature type="compositionally biased region" description="Polar residues" evidence="3">
    <location>
        <begin position="1217"/>
        <end position="1235"/>
    </location>
</feature>
<accession>A0AAU9K1H1</accession>
<dbReference type="Gene3D" id="1.10.238.10">
    <property type="entry name" value="EF-hand"/>
    <property type="match status" value="1"/>
</dbReference>
<feature type="region of interest" description="Disordered" evidence="3">
    <location>
        <begin position="1205"/>
        <end position="1280"/>
    </location>
</feature>
<dbReference type="SUPFAM" id="SSF47473">
    <property type="entry name" value="EF-hand"/>
    <property type="match status" value="1"/>
</dbReference>
<comment type="caution">
    <text evidence="5">The sequence shown here is derived from an EMBL/GenBank/DDBJ whole genome shotgun (WGS) entry which is preliminary data.</text>
</comment>
<feature type="region of interest" description="Disordered" evidence="3">
    <location>
        <begin position="1158"/>
        <end position="1185"/>
    </location>
</feature>
<proteinExistence type="predicted"/>
<keyword evidence="1" id="KW-0106">Calcium</keyword>